<dbReference type="PROSITE" id="PS50222">
    <property type="entry name" value="EF_HAND_2"/>
    <property type="match status" value="1"/>
</dbReference>
<sequence>MAMWKKGANKAAVRDSVQKTVASTILTSYKTIKKVPDDFYRALLENNTTHFTGDELERLLAAFKRITTDRLQASHFYEIIEAEMGWSNLLLRKQLFKAFDFDALGDINFTEFAEGYSTMLRGTVPEMLEFAWRVYHIQGPMDLLALTDVYTVLRLALAGLEEVRRKQGSQAGGSTEDTRFPERTARQMLENILGDRQAPLTKEEFNQIVLRHRRLVDCIIPGFELIPQDPLHRAAEAGEAIECQHLLEVDLLDVDGRDAMSFPTTPLHLAVRYGHAEVTAVLLNKGANMRLQSADGDTAIDEAVKYGRMRVLELLLEAGVDVVMPSRNGNTAFHTASYYGQFKALRTLMAYLECTVTELRDRQGQTPLNACAKTDNWVVIDIFIEYDKLRLVDIDATDNQGCTALHTAVQHSSFRVARKLIELGADVSAVDFSNRSVLNAAVRVKGNEASVNLLLSNERCQVDRADDNGVTPLKACIPTEDAKILRALLAHQADANVAEHGTGLTPLHQAVLQRWLEGVDAMLAPGVDCKILRDVHGCTALDYARTQEVFELLRDYVENLYPMWMPDHPVDFVFGIIFDEGAWKLQTEGDLIGLRILKRPKVSKAVASKRMEHKMIDKASIKKQLRKAGLVVLEEQVRVQEHILGMLKGDIRQFSLLRIGVPLYRLQQEAMKMRIQMMRTDFGKREDFYIDEENYPHNGFQSFTLGERQKVLLNIVQSTPTNESLLAGSATGSKLAKDPYVAGISVSHYIKYEVIHDFTVLHEPRMRNKVMQYWNIKQMVTKRFWRTQLLDYLTESKNNEFTSLQLVLDYFGHKLAFYVGFLSYYTNWLIAPAIAGIFTFCLEFIPSEYDSQIEDSPEDKQKFDDQYDHPLMFVYAFFIAVWCALVTQGWNSKSKELAFRWQVDDDATDTHTPNPLSTAPVRLQFVEGSWQYRAVLTPSQKAERMRVAVLVTLPCMTCFILLSVASAVAQRFLDDAIDSDCDLFRNCGQVDQEYNAYGELAVMAGTGVQAIMIQILGELFAGVAVWTCNLENHESVASFETNLAFRVIAFSLVNSYSALEYYAFYAQDIDKTAAMLGSLMICGQLMRMSNSYLVPYLQGKETAEKAMVRRGEKLVAQMKKQAAERRRKAELTGEIDFEEEGSGMLGEATGSAPDGSSVQEIYGNKPITDITIPQDNVTETFSEARDEVLNENEITVLEFAEVIIQFGYVAMFGAVWPLAALMSLLNNFFEIRFDIWKFCTFVRRPMAERVNSIGTFWTTAFETMAIVGITNHMFVLGVASNTMDEYFFPGITMWERLFASFCAQNFFLFLYGIIRILHMGKMPTWVSLKKKEPLRFIRDAYRAGCALRERRYRMLLSNPHVPMSLVCKAEDIDENAADRYLRIVRYVDDRPADEMRSLLYDSSTTIQALLTTIHLKARGRQWVDDGERPTAAGLLRELVPTTDIRECYTLGKALRESAYSIWETHKDVTVMGSKAATIMSIRQFACIEVGSTMPQAERYVRLVRYVEQGGMNPWEHVSDLQERFPRGIMQVLSAAAEEGGSDMGEPVPSELGPLIEPITLAKRAFEKADIVRRKMFERWVHDKDMQHSELLESVCHETGAFVAQLERYLLIKRYCDSLEERKRKDLLQFAKTKTLLLCSTIRQVMRDGGWRDPGEPSFYTYTPPIVVEDPSRDDADD</sequence>
<dbReference type="Pfam" id="PF04547">
    <property type="entry name" value="Anoctamin"/>
    <property type="match status" value="1"/>
</dbReference>
<dbReference type="InterPro" id="IPR002110">
    <property type="entry name" value="Ankyrin_rpt"/>
</dbReference>
<feature type="transmembrane region" description="Helical" evidence="7">
    <location>
        <begin position="1206"/>
        <end position="1229"/>
    </location>
</feature>
<evidence type="ECO:0000256" key="6">
    <source>
        <dbReference type="SAM" id="MobiDB-lite"/>
    </source>
</evidence>
<evidence type="ECO:0000313" key="10">
    <source>
        <dbReference type="Proteomes" id="UP001190700"/>
    </source>
</evidence>
<organism evidence="9 10">
    <name type="scientific">Cymbomonas tetramitiformis</name>
    <dbReference type="NCBI Taxonomy" id="36881"/>
    <lineage>
        <taxon>Eukaryota</taxon>
        <taxon>Viridiplantae</taxon>
        <taxon>Chlorophyta</taxon>
        <taxon>Pyramimonadophyceae</taxon>
        <taxon>Pyramimonadales</taxon>
        <taxon>Pyramimonadaceae</taxon>
        <taxon>Cymbomonas</taxon>
    </lineage>
</organism>
<gene>
    <name evidence="9" type="ORF">CYMTET_16981</name>
</gene>
<dbReference type="EMBL" id="LGRX02007511">
    <property type="protein sequence ID" value="KAK3274842.1"/>
    <property type="molecule type" value="Genomic_DNA"/>
</dbReference>
<dbReference type="GO" id="GO:0016020">
    <property type="term" value="C:membrane"/>
    <property type="evidence" value="ECO:0007669"/>
    <property type="project" value="UniProtKB-SubCell"/>
</dbReference>
<name>A0AAE0GBA6_9CHLO</name>
<dbReference type="GO" id="GO:0005254">
    <property type="term" value="F:chloride channel activity"/>
    <property type="evidence" value="ECO:0007669"/>
    <property type="project" value="TreeGrafter"/>
</dbReference>
<keyword evidence="5" id="KW-0040">ANK repeat</keyword>
<evidence type="ECO:0000313" key="9">
    <source>
        <dbReference type="EMBL" id="KAK3274842.1"/>
    </source>
</evidence>
<evidence type="ECO:0000256" key="7">
    <source>
        <dbReference type="SAM" id="Phobius"/>
    </source>
</evidence>
<keyword evidence="3 7" id="KW-1133">Transmembrane helix</keyword>
<evidence type="ECO:0000259" key="8">
    <source>
        <dbReference type="PROSITE" id="PS50222"/>
    </source>
</evidence>
<accession>A0AAE0GBA6</accession>
<keyword evidence="10" id="KW-1185">Reference proteome</keyword>
<evidence type="ECO:0000256" key="2">
    <source>
        <dbReference type="ARBA" id="ARBA00022692"/>
    </source>
</evidence>
<dbReference type="Proteomes" id="UP001190700">
    <property type="component" value="Unassembled WGS sequence"/>
</dbReference>
<dbReference type="GO" id="GO:0005509">
    <property type="term" value="F:calcium ion binding"/>
    <property type="evidence" value="ECO:0007669"/>
    <property type="project" value="InterPro"/>
</dbReference>
<keyword evidence="2 7" id="KW-0812">Transmembrane</keyword>
<dbReference type="Pfam" id="PF12796">
    <property type="entry name" value="Ank_2"/>
    <property type="match status" value="2"/>
</dbReference>
<reference evidence="9 10" key="1">
    <citation type="journal article" date="2015" name="Genome Biol. Evol.">
        <title>Comparative Genomics of a Bacterivorous Green Alga Reveals Evolutionary Causalities and Consequences of Phago-Mixotrophic Mode of Nutrition.</title>
        <authorList>
            <person name="Burns J.A."/>
            <person name="Paasch A."/>
            <person name="Narechania A."/>
            <person name="Kim E."/>
        </authorList>
    </citation>
    <scope>NUCLEOTIDE SEQUENCE [LARGE SCALE GENOMIC DNA]</scope>
    <source>
        <strain evidence="9 10">PLY_AMNH</strain>
    </source>
</reference>
<feature type="transmembrane region" description="Helical" evidence="7">
    <location>
        <begin position="1297"/>
        <end position="1317"/>
    </location>
</feature>
<dbReference type="PANTHER" id="PTHR12308">
    <property type="entry name" value="ANOCTAMIN"/>
    <property type="match status" value="1"/>
</dbReference>
<feature type="repeat" description="ANK" evidence="5">
    <location>
        <begin position="295"/>
        <end position="327"/>
    </location>
</feature>
<dbReference type="InterPro" id="IPR002048">
    <property type="entry name" value="EF_hand_dom"/>
</dbReference>
<dbReference type="PANTHER" id="PTHR12308:SF73">
    <property type="entry name" value="ANOCTAMIN"/>
    <property type="match status" value="1"/>
</dbReference>
<feature type="transmembrane region" description="Helical" evidence="7">
    <location>
        <begin position="872"/>
        <end position="890"/>
    </location>
</feature>
<feature type="repeat" description="ANK" evidence="5">
    <location>
        <begin position="262"/>
        <end position="294"/>
    </location>
</feature>
<comment type="subcellular location">
    <subcellularLocation>
        <location evidence="1">Membrane</location>
        <topology evidence="1">Multi-pass membrane protein</topology>
    </subcellularLocation>
</comment>
<evidence type="ECO:0000256" key="5">
    <source>
        <dbReference type="PROSITE-ProRule" id="PRU00023"/>
    </source>
</evidence>
<evidence type="ECO:0000256" key="3">
    <source>
        <dbReference type="ARBA" id="ARBA00022989"/>
    </source>
</evidence>
<dbReference type="Gene3D" id="1.25.40.20">
    <property type="entry name" value="Ankyrin repeat-containing domain"/>
    <property type="match status" value="1"/>
</dbReference>
<proteinExistence type="predicted"/>
<dbReference type="InterPro" id="IPR036770">
    <property type="entry name" value="Ankyrin_rpt-contain_sf"/>
</dbReference>
<feature type="repeat" description="ANK" evidence="5">
    <location>
        <begin position="400"/>
        <end position="432"/>
    </location>
</feature>
<protein>
    <recommendedName>
        <fullName evidence="8">EF-hand domain-containing protein</fullName>
    </recommendedName>
</protein>
<feature type="domain" description="EF-hand" evidence="8">
    <location>
        <begin position="87"/>
        <end position="122"/>
    </location>
</feature>
<feature type="transmembrane region" description="Helical" evidence="7">
    <location>
        <begin position="1250"/>
        <end position="1277"/>
    </location>
</feature>
<dbReference type="InterPro" id="IPR011992">
    <property type="entry name" value="EF-hand-dom_pair"/>
</dbReference>
<dbReference type="InterPro" id="IPR049452">
    <property type="entry name" value="Anoctamin_TM"/>
</dbReference>
<feature type="repeat" description="ANK" evidence="5">
    <location>
        <begin position="468"/>
        <end position="500"/>
    </location>
</feature>
<dbReference type="SUPFAM" id="SSF48403">
    <property type="entry name" value="Ankyrin repeat"/>
    <property type="match status" value="1"/>
</dbReference>
<dbReference type="SUPFAM" id="SSF47473">
    <property type="entry name" value="EF-hand"/>
    <property type="match status" value="1"/>
</dbReference>
<evidence type="ECO:0000256" key="4">
    <source>
        <dbReference type="ARBA" id="ARBA00023136"/>
    </source>
</evidence>
<dbReference type="InterPro" id="IPR007632">
    <property type="entry name" value="Anoctamin"/>
</dbReference>
<dbReference type="PROSITE" id="PS50297">
    <property type="entry name" value="ANK_REP_REGION"/>
    <property type="match status" value="3"/>
</dbReference>
<dbReference type="Gene3D" id="1.10.238.10">
    <property type="entry name" value="EF-hand"/>
    <property type="match status" value="1"/>
</dbReference>
<feature type="region of interest" description="Disordered" evidence="6">
    <location>
        <begin position="1655"/>
        <end position="1677"/>
    </location>
</feature>
<keyword evidence="4 7" id="KW-0472">Membrane</keyword>
<dbReference type="SMART" id="SM00248">
    <property type="entry name" value="ANK"/>
    <property type="match status" value="8"/>
</dbReference>
<feature type="transmembrane region" description="Helical" evidence="7">
    <location>
        <begin position="947"/>
        <end position="969"/>
    </location>
</feature>
<evidence type="ECO:0000256" key="1">
    <source>
        <dbReference type="ARBA" id="ARBA00004141"/>
    </source>
</evidence>
<comment type="caution">
    <text evidence="9">The sequence shown here is derived from an EMBL/GenBank/DDBJ whole genome shotgun (WGS) entry which is preliminary data.</text>
</comment>
<dbReference type="PROSITE" id="PS50088">
    <property type="entry name" value="ANK_REPEAT"/>
    <property type="match status" value="4"/>
</dbReference>